<dbReference type="PANTHER" id="PTHR46382">
    <property type="entry name" value="PHOSPHATIDATE CYTIDYLYLTRANSFERASE"/>
    <property type="match status" value="1"/>
</dbReference>
<reference evidence="20 21" key="1">
    <citation type="submission" date="2020-07" db="EMBL/GenBank/DDBJ databases">
        <title>Taxonomic revisions and descriptions of new bacterial species based on genomic comparisons in the high-G+C-content subgroup of the family Alcaligenaceae.</title>
        <authorList>
            <person name="Szabo A."/>
            <person name="Felfoldi T."/>
        </authorList>
    </citation>
    <scope>NUCLEOTIDE SEQUENCE [LARGE SCALE GENOMIC DNA]</scope>
    <source>
        <strain evidence="20 21">DSM 25264</strain>
    </source>
</reference>
<dbReference type="EMBL" id="JACCEW010000002">
    <property type="protein sequence ID" value="NYT36684.1"/>
    <property type="molecule type" value="Genomic_DNA"/>
</dbReference>
<comment type="pathway">
    <text evidence="4">Lipid metabolism.</text>
</comment>
<comment type="caution">
    <text evidence="20">The sequence shown here is derived from an EMBL/GenBank/DDBJ whole genome shotgun (WGS) entry which is preliminary data.</text>
</comment>
<comment type="subcellular location">
    <subcellularLocation>
        <location evidence="2">Cell membrane</location>
        <topology evidence="2">Multi-pass membrane protein</topology>
    </subcellularLocation>
</comment>
<evidence type="ECO:0000256" key="1">
    <source>
        <dbReference type="ARBA" id="ARBA00001698"/>
    </source>
</evidence>
<comment type="pathway">
    <text evidence="3 18">Phospholipid metabolism; CDP-diacylglycerol biosynthesis; CDP-diacylglycerol from sn-glycerol 3-phosphate: step 3/3.</text>
</comment>
<dbReference type="PANTHER" id="PTHR46382:SF1">
    <property type="entry name" value="PHOSPHATIDATE CYTIDYLYLTRANSFERASE"/>
    <property type="match status" value="1"/>
</dbReference>
<evidence type="ECO:0000256" key="14">
    <source>
        <dbReference type="ARBA" id="ARBA00023098"/>
    </source>
</evidence>
<comment type="similarity">
    <text evidence="5 18">Belongs to the CDS family.</text>
</comment>
<dbReference type="Proteomes" id="UP000580517">
    <property type="component" value="Unassembled WGS sequence"/>
</dbReference>
<evidence type="ECO:0000256" key="5">
    <source>
        <dbReference type="ARBA" id="ARBA00010185"/>
    </source>
</evidence>
<keyword evidence="9" id="KW-0444">Lipid biosynthesis</keyword>
<evidence type="ECO:0000256" key="11">
    <source>
        <dbReference type="ARBA" id="ARBA00022692"/>
    </source>
</evidence>
<feature type="transmembrane region" description="Helical" evidence="19">
    <location>
        <begin position="31"/>
        <end position="47"/>
    </location>
</feature>
<dbReference type="AlphaFoldDB" id="A0A853F7V3"/>
<dbReference type="RefSeq" id="WP_129968633.1">
    <property type="nucleotide sequence ID" value="NZ_JACCEW010000002.1"/>
</dbReference>
<dbReference type="PROSITE" id="PS01315">
    <property type="entry name" value="CDS"/>
    <property type="match status" value="1"/>
</dbReference>
<feature type="transmembrane region" description="Helical" evidence="19">
    <location>
        <begin position="122"/>
        <end position="142"/>
    </location>
</feature>
<evidence type="ECO:0000256" key="12">
    <source>
        <dbReference type="ARBA" id="ARBA00022695"/>
    </source>
</evidence>
<evidence type="ECO:0000256" key="13">
    <source>
        <dbReference type="ARBA" id="ARBA00022989"/>
    </source>
</evidence>
<dbReference type="EC" id="2.7.7.41" evidence="6 18"/>
<keyword evidence="16" id="KW-0594">Phospholipid biosynthesis</keyword>
<dbReference type="UniPathway" id="UPA00557">
    <property type="reaction ID" value="UER00614"/>
</dbReference>
<dbReference type="InterPro" id="IPR000374">
    <property type="entry name" value="PC_trans"/>
</dbReference>
<dbReference type="GO" id="GO:0004605">
    <property type="term" value="F:phosphatidate cytidylyltransferase activity"/>
    <property type="evidence" value="ECO:0007669"/>
    <property type="project" value="UniProtKB-EC"/>
</dbReference>
<sequence>MLKQRVLTAIVLLVVLLAALLAPTPWPLAVLLTLMAACALWEWLRLTQRTGSHLPAGVAAITGIVMLCFVTGWLSQPASPWTWTLLLALNDWAIPCMALAWVLGATTLVVQGQATHAAHGRLLSLFGLLAVVAAWAALLQLFRIHGAWFLVTLLALIWFADIAAYFTGRAFGRRKLAPRVSPGKTWEGAIGGVAAATLWVSLTMMWPGSFGHELAQHWPAWSVPCLAALLAALSIVGDLFESLLKRRAGVKDSSQLLPGHGGVYDRIDALLPVAPVAFMLITGHSMS</sequence>
<evidence type="ECO:0000256" key="9">
    <source>
        <dbReference type="ARBA" id="ARBA00022516"/>
    </source>
</evidence>
<keyword evidence="13 19" id="KW-1133">Transmembrane helix</keyword>
<evidence type="ECO:0000256" key="10">
    <source>
        <dbReference type="ARBA" id="ARBA00022679"/>
    </source>
</evidence>
<evidence type="ECO:0000313" key="21">
    <source>
        <dbReference type="Proteomes" id="UP000580517"/>
    </source>
</evidence>
<evidence type="ECO:0000256" key="8">
    <source>
        <dbReference type="ARBA" id="ARBA00022475"/>
    </source>
</evidence>
<protein>
    <recommendedName>
        <fullName evidence="7 18">Phosphatidate cytidylyltransferase</fullName>
        <ecNumber evidence="6 18">2.7.7.41</ecNumber>
    </recommendedName>
</protein>
<evidence type="ECO:0000256" key="16">
    <source>
        <dbReference type="ARBA" id="ARBA00023209"/>
    </source>
</evidence>
<feature type="transmembrane region" description="Helical" evidence="19">
    <location>
        <begin position="218"/>
        <end position="240"/>
    </location>
</feature>
<accession>A0A853F7V3</accession>
<feature type="transmembrane region" description="Helical" evidence="19">
    <location>
        <begin position="148"/>
        <end position="167"/>
    </location>
</feature>
<organism evidence="20 21">
    <name type="scientific">Allopusillimonas soli</name>
    <dbReference type="NCBI Taxonomy" id="659016"/>
    <lineage>
        <taxon>Bacteria</taxon>
        <taxon>Pseudomonadati</taxon>
        <taxon>Pseudomonadota</taxon>
        <taxon>Betaproteobacteria</taxon>
        <taxon>Burkholderiales</taxon>
        <taxon>Alcaligenaceae</taxon>
        <taxon>Allopusillimonas</taxon>
    </lineage>
</organism>
<keyword evidence="12 18" id="KW-0548">Nucleotidyltransferase</keyword>
<evidence type="ECO:0000256" key="17">
    <source>
        <dbReference type="ARBA" id="ARBA00023264"/>
    </source>
</evidence>
<name>A0A853F7V3_9BURK</name>
<dbReference type="GO" id="GO:0016024">
    <property type="term" value="P:CDP-diacylglycerol biosynthetic process"/>
    <property type="evidence" value="ECO:0007669"/>
    <property type="project" value="UniProtKB-UniPathway"/>
</dbReference>
<keyword evidence="10 18" id="KW-0808">Transferase</keyword>
<dbReference type="GO" id="GO:0005886">
    <property type="term" value="C:plasma membrane"/>
    <property type="evidence" value="ECO:0007669"/>
    <property type="project" value="UniProtKB-SubCell"/>
</dbReference>
<proteinExistence type="inferred from homology"/>
<keyword evidence="8" id="KW-1003">Cell membrane</keyword>
<evidence type="ECO:0000256" key="6">
    <source>
        <dbReference type="ARBA" id="ARBA00012487"/>
    </source>
</evidence>
<gene>
    <name evidence="20" type="ORF">H0A68_07345</name>
</gene>
<keyword evidence="15 19" id="KW-0472">Membrane</keyword>
<feature type="transmembrane region" description="Helical" evidence="19">
    <location>
        <begin position="188"/>
        <end position="206"/>
    </location>
</feature>
<keyword evidence="17" id="KW-1208">Phospholipid metabolism</keyword>
<evidence type="ECO:0000256" key="3">
    <source>
        <dbReference type="ARBA" id="ARBA00005119"/>
    </source>
</evidence>
<keyword evidence="11 18" id="KW-0812">Transmembrane</keyword>
<evidence type="ECO:0000256" key="15">
    <source>
        <dbReference type="ARBA" id="ARBA00023136"/>
    </source>
</evidence>
<evidence type="ECO:0000313" key="20">
    <source>
        <dbReference type="EMBL" id="NYT36684.1"/>
    </source>
</evidence>
<comment type="catalytic activity">
    <reaction evidence="1 18">
        <text>a 1,2-diacyl-sn-glycero-3-phosphate + CTP + H(+) = a CDP-1,2-diacyl-sn-glycerol + diphosphate</text>
        <dbReference type="Rhea" id="RHEA:16229"/>
        <dbReference type="ChEBI" id="CHEBI:15378"/>
        <dbReference type="ChEBI" id="CHEBI:33019"/>
        <dbReference type="ChEBI" id="CHEBI:37563"/>
        <dbReference type="ChEBI" id="CHEBI:58332"/>
        <dbReference type="ChEBI" id="CHEBI:58608"/>
        <dbReference type="EC" id="2.7.7.41"/>
    </reaction>
</comment>
<dbReference type="Pfam" id="PF01148">
    <property type="entry name" value="CTP_transf_1"/>
    <property type="match status" value="1"/>
</dbReference>
<keyword evidence="21" id="KW-1185">Reference proteome</keyword>
<evidence type="ECO:0000256" key="4">
    <source>
        <dbReference type="ARBA" id="ARBA00005189"/>
    </source>
</evidence>
<evidence type="ECO:0000256" key="7">
    <source>
        <dbReference type="ARBA" id="ARBA00019373"/>
    </source>
</evidence>
<feature type="transmembrane region" description="Helical" evidence="19">
    <location>
        <begin position="92"/>
        <end position="110"/>
    </location>
</feature>
<evidence type="ECO:0000256" key="19">
    <source>
        <dbReference type="SAM" id="Phobius"/>
    </source>
</evidence>
<keyword evidence="14" id="KW-0443">Lipid metabolism</keyword>
<evidence type="ECO:0000256" key="18">
    <source>
        <dbReference type="RuleBase" id="RU003938"/>
    </source>
</evidence>
<feature type="transmembrane region" description="Helical" evidence="19">
    <location>
        <begin position="54"/>
        <end position="72"/>
    </location>
</feature>
<dbReference type="OrthoDB" id="9799199at2"/>
<evidence type="ECO:0000256" key="2">
    <source>
        <dbReference type="ARBA" id="ARBA00004651"/>
    </source>
</evidence>